<name>A0A426Z0V3_ENSVE</name>
<evidence type="ECO:0000313" key="2">
    <source>
        <dbReference type="Proteomes" id="UP000287651"/>
    </source>
</evidence>
<dbReference type="Proteomes" id="UP000287651">
    <property type="component" value="Unassembled WGS sequence"/>
</dbReference>
<comment type="caution">
    <text evidence="1">The sequence shown here is derived from an EMBL/GenBank/DDBJ whole genome shotgun (WGS) entry which is preliminary data.</text>
</comment>
<gene>
    <name evidence="1" type="ORF">B296_00004671</name>
</gene>
<reference evidence="1 2" key="1">
    <citation type="journal article" date="2014" name="Agronomy (Basel)">
        <title>A Draft Genome Sequence for Ensete ventricosum, the Drought-Tolerant Tree Against Hunger.</title>
        <authorList>
            <person name="Harrison J."/>
            <person name="Moore K.A."/>
            <person name="Paszkiewicz K."/>
            <person name="Jones T."/>
            <person name="Grant M."/>
            <person name="Ambacheew D."/>
            <person name="Muzemil S."/>
            <person name="Studholme D.J."/>
        </authorList>
    </citation>
    <scope>NUCLEOTIDE SEQUENCE [LARGE SCALE GENOMIC DNA]</scope>
</reference>
<accession>A0A426Z0V3</accession>
<sequence length="196" mass="22343">MSNSAGLGAHGRYEESTRLGGVMIVQGFFHHSVVKCQSMPRRGINPSGFFIVSRYSFCGYIADCLYRLQYRLRWLEIPNQVDLSDGKHSVPTLLVDETKLVEILWGILSTSKGVPVEKEELVELEEAPERGYTIREPCEVEDRVGADKYFTFIMMRLKTVEGEDPLIPRWSVIALAKQVYECFSEELMNRADKSIV</sequence>
<dbReference type="AlphaFoldDB" id="A0A426Z0V3"/>
<evidence type="ECO:0000313" key="1">
    <source>
        <dbReference type="EMBL" id="RRT57605.1"/>
    </source>
</evidence>
<organism evidence="1 2">
    <name type="scientific">Ensete ventricosum</name>
    <name type="common">Abyssinian banana</name>
    <name type="synonym">Musa ensete</name>
    <dbReference type="NCBI Taxonomy" id="4639"/>
    <lineage>
        <taxon>Eukaryota</taxon>
        <taxon>Viridiplantae</taxon>
        <taxon>Streptophyta</taxon>
        <taxon>Embryophyta</taxon>
        <taxon>Tracheophyta</taxon>
        <taxon>Spermatophyta</taxon>
        <taxon>Magnoliopsida</taxon>
        <taxon>Liliopsida</taxon>
        <taxon>Zingiberales</taxon>
        <taxon>Musaceae</taxon>
        <taxon>Ensete</taxon>
    </lineage>
</organism>
<dbReference type="EMBL" id="AMZH03009090">
    <property type="protein sequence ID" value="RRT57605.1"/>
    <property type="molecule type" value="Genomic_DNA"/>
</dbReference>
<protein>
    <submittedName>
        <fullName evidence="1">Uncharacterized protein</fullName>
    </submittedName>
</protein>
<proteinExistence type="predicted"/>